<dbReference type="NCBIfam" id="NF003740">
    <property type="entry name" value="PRK05337.1"/>
    <property type="match status" value="1"/>
</dbReference>
<protein>
    <submittedName>
        <fullName evidence="6">Beta-glucosidase</fullName>
    </submittedName>
</protein>
<evidence type="ECO:0000256" key="3">
    <source>
        <dbReference type="ARBA" id="ARBA00023295"/>
    </source>
</evidence>
<dbReference type="InterPro" id="IPR036962">
    <property type="entry name" value="Glyco_hydro_3_N_sf"/>
</dbReference>
<dbReference type="PANTHER" id="PTHR30480">
    <property type="entry name" value="BETA-HEXOSAMINIDASE-RELATED"/>
    <property type="match status" value="1"/>
</dbReference>
<dbReference type="GO" id="GO:0009254">
    <property type="term" value="P:peptidoglycan turnover"/>
    <property type="evidence" value="ECO:0007669"/>
    <property type="project" value="TreeGrafter"/>
</dbReference>
<dbReference type="STRING" id="54121.SAMN04515653_11010"/>
<dbReference type="GO" id="GO:0005975">
    <property type="term" value="P:carbohydrate metabolic process"/>
    <property type="evidence" value="ECO:0007669"/>
    <property type="project" value="InterPro"/>
</dbReference>
<organism evidence="6 7">
    <name type="scientific">Halanaerobium congolense</name>
    <dbReference type="NCBI Taxonomy" id="54121"/>
    <lineage>
        <taxon>Bacteria</taxon>
        <taxon>Bacillati</taxon>
        <taxon>Bacillota</taxon>
        <taxon>Clostridia</taxon>
        <taxon>Halanaerobiales</taxon>
        <taxon>Halanaerobiaceae</taxon>
        <taxon>Halanaerobium</taxon>
    </lineage>
</organism>
<dbReference type="AlphaFoldDB" id="A0A1M7NTR2"/>
<evidence type="ECO:0000313" key="8">
    <source>
        <dbReference type="Proteomes" id="UP000199519"/>
    </source>
</evidence>
<dbReference type="InterPro" id="IPR050226">
    <property type="entry name" value="NagZ_Beta-hexosaminidase"/>
</dbReference>
<evidence type="ECO:0000256" key="2">
    <source>
        <dbReference type="ARBA" id="ARBA00022801"/>
    </source>
</evidence>
<dbReference type="PROSITE" id="PS51257">
    <property type="entry name" value="PROKAR_LIPOPROTEIN"/>
    <property type="match status" value="1"/>
</dbReference>
<name>A0A1M7NTR2_9FIRM</name>
<evidence type="ECO:0000313" key="7">
    <source>
        <dbReference type="Proteomes" id="UP000198612"/>
    </source>
</evidence>
<evidence type="ECO:0000256" key="1">
    <source>
        <dbReference type="ARBA" id="ARBA00005336"/>
    </source>
</evidence>
<comment type="similarity">
    <text evidence="1">Belongs to the glycosyl hydrolase 3 family.</text>
</comment>
<gene>
    <name evidence="5" type="ORF">SAMN04488598_1305</name>
    <name evidence="6" type="ORF">SAMN04515652_13028</name>
</gene>
<dbReference type="SUPFAM" id="SSF51445">
    <property type="entry name" value="(Trans)glycosidases"/>
    <property type="match status" value="1"/>
</dbReference>
<dbReference type="OrthoDB" id="9805821at2"/>
<dbReference type="InterPro" id="IPR001764">
    <property type="entry name" value="Glyco_hydro_3_N"/>
</dbReference>
<keyword evidence="3" id="KW-0326">Glycosidase</keyword>
<keyword evidence="8" id="KW-1185">Reference proteome</keyword>
<dbReference type="RefSeq" id="WP_073159996.1">
    <property type="nucleotide sequence ID" value="NZ_FNBJ01000030.1"/>
</dbReference>
<dbReference type="EMBL" id="FOHG01000030">
    <property type="protein sequence ID" value="SET14482.1"/>
    <property type="molecule type" value="Genomic_DNA"/>
</dbReference>
<dbReference type="Proteomes" id="UP000199519">
    <property type="component" value="Unassembled WGS sequence"/>
</dbReference>
<keyword evidence="2" id="KW-0378">Hydrolase</keyword>
<proteinExistence type="inferred from homology"/>
<feature type="domain" description="Glycoside hydrolase family 3 N-terminal" evidence="4">
    <location>
        <begin position="58"/>
        <end position="383"/>
    </location>
</feature>
<evidence type="ECO:0000313" key="6">
    <source>
        <dbReference type="EMBL" id="SET14482.1"/>
    </source>
</evidence>
<dbReference type="EMBL" id="FNBJ01000030">
    <property type="protein sequence ID" value="SDF89510.1"/>
    <property type="molecule type" value="Genomic_DNA"/>
</dbReference>
<accession>A0A1M7NTR2</accession>
<sequence>MMPKTIFLTILVILMVLSCSAFIGAESPPKTFPKTFNLIKLFNSGADYLIDYKLENMTLAEQVGQLFLVGFHSQTIDSQIKDLLENYYVGGVIYFTRNIENLEQTQKLSKNLQELALNNGAGIPLFIAVDQEGGKVRRIKDLSYFPANQILGAAGNQERTRKTAAVTARELKGVGVNLNLAPVLDVNNNPNNPVIGERSFGAEPELVAKMGAAYIKGLQSEGIIAAAKHFPGHGDTVTDSHTALPVINHSRARLDAVELYPFKKAIEVGVEVIMAAHIYFPAIETEAGIPATLSKAVLTDLLREELDFRGLIITDDMEMGAITKNFGTVQGAVRSIKAGSDIVLISHSYDLQKEALAAVTAAVKNGEITKKRIKESVKRILKLKVKRLSESI</sequence>
<evidence type="ECO:0000259" key="4">
    <source>
        <dbReference type="Pfam" id="PF00933"/>
    </source>
</evidence>
<dbReference type="Proteomes" id="UP000198612">
    <property type="component" value="Unassembled WGS sequence"/>
</dbReference>
<dbReference type="InterPro" id="IPR017853">
    <property type="entry name" value="GH"/>
</dbReference>
<reference evidence="7 8" key="1">
    <citation type="submission" date="2016-10" db="EMBL/GenBank/DDBJ databases">
        <authorList>
            <person name="Varghese N."/>
            <person name="Submissions S."/>
        </authorList>
    </citation>
    <scope>NUCLEOTIDE SEQUENCE [LARGE SCALE GENOMIC DNA]</scope>
    <source>
        <strain evidence="5 8">WG2</strain>
        <strain evidence="6 7">WG5</strain>
    </source>
</reference>
<dbReference type="GO" id="GO:0004553">
    <property type="term" value="F:hydrolase activity, hydrolyzing O-glycosyl compounds"/>
    <property type="evidence" value="ECO:0007669"/>
    <property type="project" value="InterPro"/>
</dbReference>
<dbReference type="Pfam" id="PF00933">
    <property type="entry name" value="Glyco_hydro_3"/>
    <property type="match status" value="1"/>
</dbReference>
<dbReference type="PANTHER" id="PTHR30480:SF16">
    <property type="entry name" value="GLYCOSIDE HYDROLASE FAMILY 3 DOMAIN PROTEIN"/>
    <property type="match status" value="1"/>
</dbReference>
<evidence type="ECO:0000313" key="5">
    <source>
        <dbReference type="EMBL" id="SDF89510.1"/>
    </source>
</evidence>
<dbReference type="Gene3D" id="3.20.20.300">
    <property type="entry name" value="Glycoside hydrolase, family 3, N-terminal domain"/>
    <property type="match status" value="1"/>
</dbReference>